<dbReference type="AlphaFoldDB" id="A0A841L8G5"/>
<name>A0A841L8G5_9FIRM</name>
<organism evidence="1 2">
    <name type="scientific">Anaerosolibacter carboniphilus</name>
    <dbReference type="NCBI Taxonomy" id="1417629"/>
    <lineage>
        <taxon>Bacteria</taxon>
        <taxon>Bacillati</taxon>
        <taxon>Bacillota</taxon>
        <taxon>Clostridia</taxon>
        <taxon>Peptostreptococcales</taxon>
        <taxon>Thermotaleaceae</taxon>
        <taxon>Anaerosolibacter</taxon>
    </lineage>
</organism>
<gene>
    <name evidence="1" type="ORF">HNQ80_004853</name>
</gene>
<comment type="caution">
    <text evidence="1">The sequence shown here is derived from an EMBL/GenBank/DDBJ whole genome shotgun (WGS) entry which is preliminary data.</text>
</comment>
<dbReference type="EMBL" id="JACHEN010000045">
    <property type="protein sequence ID" value="MBB6218679.1"/>
    <property type="molecule type" value="Genomic_DNA"/>
</dbReference>
<reference evidence="1 2" key="1">
    <citation type="submission" date="2020-08" db="EMBL/GenBank/DDBJ databases">
        <title>Genomic Encyclopedia of Type Strains, Phase IV (KMG-IV): sequencing the most valuable type-strain genomes for metagenomic binning, comparative biology and taxonomic classification.</title>
        <authorList>
            <person name="Goeker M."/>
        </authorList>
    </citation>
    <scope>NUCLEOTIDE SEQUENCE [LARGE SCALE GENOMIC DNA]</scope>
    <source>
        <strain evidence="1 2">DSM 103526</strain>
    </source>
</reference>
<proteinExistence type="predicted"/>
<protein>
    <submittedName>
        <fullName evidence="1">Uncharacterized protein</fullName>
    </submittedName>
</protein>
<evidence type="ECO:0000313" key="2">
    <source>
        <dbReference type="Proteomes" id="UP000579281"/>
    </source>
</evidence>
<evidence type="ECO:0000313" key="1">
    <source>
        <dbReference type="EMBL" id="MBB6218679.1"/>
    </source>
</evidence>
<dbReference type="RefSeq" id="WP_184313367.1">
    <property type="nucleotide sequence ID" value="NZ_JACHEN010000045.1"/>
</dbReference>
<keyword evidence="2" id="KW-1185">Reference proteome</keyword>
<accession>A0A841L8G5</accession>
<sequence>MYPYYDYLTYCEIEAEKMYPEIYHRVYPHIYRICDREDHPYNPIMHPFPKKEAVDKMVDEVYEQIKDDEMYRSPDGHSHGPQNLLRALIGALLIRELLDRRRFPRRRRHGYSGHYSEYPGYFPGYYY</sequence>
<dbReference type="Proteomes" id="UP000579281">
    <property type="component" value="Unassembled WGS sequence"/>
</dbReference>